<protein>
    <submittedName>
        <fullName evidence="2">Uncharacterized protein</fullName>
    </submittedName>
</protein>
<sequence length="45" mass="4725">GCLPAVDPSWQGGQTSPRPQHLPARQERVDPPGPAGLVSQVLEPV</sequence>
<accession>A0A6J4VM27</accession>
<organism evidence="2">
    <name type="scientific">uncultured Thermomicrobiales bacterium</name>
    <dbReference type="NCBI Taxonomy" id="1645740"/>
    <lineage>
        <taxon>Bacteria</taxon>
        <taxon>Pseudomonadati</taxon>
        <taxon>Thermomicrobiota</taxon>
        <taxon>Thermomicrobia</taxon>
        <taxon>Thermomicrobiales</taxon>
        <taxon>environmental samples</taxon>
    </lineage>
</organism>
<reference evidence="2" key="1">
    <citation type="submission" date="2020-02" db="EMBL/GenBank/DDBJ databases">
        <authorList>
            <person name="Meier V. D."/>
        </authorList>
    </citation>
    <scope>NUCLEOTIDE SEQUENCE</scope>
    <source>
        <strain evidence="2">AVDCRST_MAG88</strain>
    </source>
</reference>
<evidence type="ECO:0000313" key="2">
    <source>
        <dbReference type="EMBL" id="CAA9581996.1"/>
    </source>
</evidence>
<feature type="non-terminal residue" evidence="2">
    <location>
        <position position="45"/>
    </location>
</feature>
<dbReference type="AlphaFoldDB" id="A0A6J4VM27"/>
<proteinExistence type="predicted"/>
<evidence type="ECO:0000256" key="1">
    <source>
        <dbReference type="SAM" id="MobiDB-lite"/>
    </source>
</evidence>
<feature type="non-terminal residue" evidence="2">
    <location>
        <position position="1"/>
    </location>
</feature>
<name>A0A6J4VM27_9BACT</name>
<dbReference type="EMBL" id="CADCWM010000831">
    <property type="protein sequence ID" value="CAA9581996.1"/>
    <property type="molecule type" value="Genomic_DNA"/>
</dbReference>
<gene>
    <name evidence="2" type="ORF">AVDCRST_MAG88-3453</name>
</gene>
<feature type="region of interest" description="Disordered" evidence="1">
    <location>
        <begin position="1"/>
        <end position="45"/>
    </location>
</feature>